<comment type="caution">
    <text evidence="5">The sequence shown here is derived from an EMBL/GenBank/DDBJ whole genome shotgun (WGS) entry which is preliminary data.</text>
</comment>
<feature type="coiled-coil region" evidence="1">
    <location>
        <begin position="247"/>
        <end position="274"/>
    </location>
</feature>
<feature type="domain" description="DUF1570" evidence="4">
    <location>
        <begin position="127"/>
        <end position="224"/>
    </location>
</feature>
<feature type="region of interest" description="Disordered" evidence="2">
    <location>
        <begin position="511"/>
        <end position="536"/>
    </location>
</feature>
<evidence type="ECO:0000256" key="1">
    <source>
        <dbReference type="SAM" id="Coils"/>
    </source>
</evidence>
<feature type="compositionally biased region" description="Acidic residues" evidence="2">
    <location>
        <begin position="515"/>
        <end position="528"/>
    </location>
</feature>
<proteinExistence type="predicted"/>
<dbReference type="SUPFAM" id="SSF48452">
    <property type="entry name" value="TPR-like"/>
    <property type="match status" value="1"/>
</dbReference>
<evidence type="ECO:0000313" key="6">
    <source>
        <dbReference type="Proteomes" id="UP000471435"/>
    </source>
</evidence>
<organism evidence="5 6">
    <name type="scientific">Pontixanthobacter luteolus</name>
    <dbReference type="NCBI Taxonomy" id="295089"/>
    <lineage>
        <taxon>Bacteria</taxon>
        <taxon>Pseudomonadati</taxon>
        <taxon>Pseudomonadota</taxon>
        <taxon>Alphaproteobacteria</taxon>
        <taxon>Sphingomonadales</taxon>
        <taxon>Erythrobacteraceae</taxon>
        <taxon>Pontixanthobacter</taxon>
    </lineage>
</organism>
<dbReference type="OrthoDB" id="5523615at2"/>
<name>A0A6I4V082_9SPHN</name>
<protein>
    <submittedName>
        <fullName evidence="5">DUF1570 domain-containing protein</fullName>
    </submittedName>
</protein>
<evidence type="ECO:0000313" key="5">
    <source>
        <dbReference type="EMBL" id="MXP47125.1"/>
    </source>
</evidence>
<evidence type="ECO:0000256" key="3">
    <source>
        <dbReference type="SAM" id="SignalP"/>
    </source>
</evidence>
<reference evidence="5 6" key="1">
    <citation type="submission" date="2019-12" db="EMBL/GenBank/DDBJ databases">
        <title>Genomic-based taxomic classification of the family Erythrobacteraceae.</title>
        <authorList>
            <person name="Xu L."/>
        </authorList>
    </citation>
    <scope>NUCLEOTIDE SEQUENCE [LARGE SCALE GENOMIC DNA]</scope>
    <source>
        <strain evidence="5 6">SW-109</strain>
    </source>
</reference>
<feature type="chain" id="PRO_5026083258" evidence="3">
    <location>
        <begin position="23"/>
        <end position="536"/>
    </location>
</feature>
<dbReference type="Pfam" id="PF07607">
    <property type="entry name" value="DUF1570"/>
    <property type="match status" value="1"/>
</dbReference>
<dbReference type="AlphaFoldDB" id="A0A6I4V082"/>
<dbReference type="Gene3D" id="1.25.40.10">
    <property type="entry name" value="Tetratricopeptide repeat domain"/>
    <property type="match status" value="1"/>
</dbReference>
<dbReference type="InterPro" id="IPR011464">
    <property type="entry name" value="DUF1570"/>
</dbReference>
<dbReference type="Proteomes" id="UP000471435">
    <property type="component" value="Unassembled WGS sequence"/>
</dbReference>
<gene>
    <name evidence="5" type="ORF">GRI43_06945</name>
</gene>
<dbReference type="RefSeq" id="WP_160730280.1">
    <property type="nucleotide sequence ID" value="NZ_WTYP01000001.1"/>
</dbReference>
<keyword evidence="1" id="KW-0175">Coiled coil</keyword>
<dbReference type="InterPro" id="IPR011990">
    <property type="entry name" value="TPR-like_helical_dom_sf"/>
</dbReference>
<accession>A0A6I4V082</accession>
<keyword evidence="3" id="KW-0732">Signal</keyword>
<evidence type="ECO:0000259" key="4">
    <source>
        <dbReference type="Pfam" id="PF07607"/>
    </source>
</evidence>
<feature type="signal peptide" evidence="3">
    <location>
        <begin position="1"/>
        <end position="22"/>
    </location>
</feature>
<dbReference type="EMBL" id="WTYP01000001">
    <property type="protein sequence ID" value="MXP47125.1"/>
    <property type="molecule type" value="Genomic_DNA"/>
</dbReference>
<sequence>MIYRLLALVAASFLVLPNSAQAKWRVAESDYFVVYADDSEKDIREFAQMLESYHAAMEYVSGRTVPKPSPSNRVTIFAVGSRRSLQKLYGENSRYIGGFYVPRAGGSRAFVPDIRMSNREPTASMRTLLHEYAHHFMISGSRFAMPRWINEGAAEFFASAKFPANGNVVVGRPANHRANELFYADKVSVRELFDRELYAENRGKRYDAFYGRSWLLYHYLTFNQERQGQMRAYLAALVGGQDALDAAQSAFGDLDQLEDELDKYQRAKRMYNFTISPDKLETGAITVREVSEGHDKVLPLQIVSQRGVNREEAIELLEEVREIAEEYPADAAVQAVLAEAEHDAGNYAEAIAAADRAIAANSGTKNAYIQKGYSLFRLAADAEDRGKAYGEAMVPFSKLNKLENDHPLPLIHYYRSYAERGLEPPEQAKHALERAAQLAPFDQGLWMRVGRMQAQEGKIGLASHSVRPLMANPHGGRLAAEARRFVAALEKAPEGEPFDVSMLSSMPVVEIVPTDGDDEGASEPDGADESGNSGGA</sequence>
<evidence type="ECO:0000256" key="2">
    <source>
        <dbReference type="SAM" id="MobiDB-lite"/>
    </source>
</evidence>
<keyword evidence="6" id="KW-1185">Reference proteome</keyword>